<evidence type="ECO:0000256" key="2">
    <source>
        <dbReference type="SAM" id="SignalP"/>
    </source>
</evidence>
<keyword evidence="2" id="KW-0732">Signal</keyword>
<gene>
    <name evidence="3" type="ORF">JTE90_029208</name>
</gene>
<feature type="compositionally biased region" description="Basic and acidic residues" evidence="1">
    <location>
        <begin position="50"/>
        <end position="72"/>
    </location>
</feature>
<evidence type="ECO:0000256" key="1">
    <source>
        <dbReference type="SAM" id="MobiDB-lite"/>
    </source>
</evidence>
<comment type="caution">
    <text evidence="3">The sequence shown here is derived from an EMBL/GenBank/DDBJ whole genome shotgun (WGS) entry which is preliminary data.</text>
</comment>
<name>A0AAV6VCE0_9ARAC</name>
<evidence type="ECO:0000313" key="4">
    <source>
        <dbReference type="Proteomes" id="UP000827092"/>
    </source>
</evidence>
<evidence type="ECO:0000313" key="3">
    <source>
        <dbReference type="EMBL" id="KAG8194335.1"/>
    </source>
</evidence>
<feature type="region of interest" description="Disordered" evidence="1">
    <location>
        <begin position="25"/>
        <end position="116"/>
    </location>
</feature>
<feature type="chain" id="PRO_5043484868" evidence="2">
    <location>
        <begin position="23"/>
        <end position="243"/>
    </location>
</feature>
<sequence>MASIGRWLYRLFSICLPCLKSAETDEKTATTLSNELTAPPSNGSSSKFPLPHEEKPDDEKSEAKSDESDHQGNEYPDSLNPFASEDEEDDYPEALNPFAREDEMPQSSSETPCPEALIYKDNEYDEALNPFVSEDVENNDSILKNPSITVDPQQTAATVNGSFSLVPLANERKKRKSTQKYRAPDPPITMRILPSESATGVNESSPGVNDSAAEVNDSAPGVNESAPEVNDQLQESMISSRSQ</sequence>
<dbReference type="EMBL" id="JAFNEN010000104">
    <property type="protein sequence ID" value="KAG8194335.1"/>
    <property type="molecule type" value="Genomic_DNA"/>
</dbReference>
<feature type="signal peptide" evidence="2">
    <location>
        <begin position="1"/>
        <end position="22"/>
    </location>
</feature>
<feature type="compositionally biased region" description="Polar residues" evidence="1">
    <location>
        <begin position="29"/>
        <end position="47"/>
    </location>
</feature>
<reference evidence="3 4" key="1">
    <citation type="journal article" date="2022" name="Nat. Ecol. Evol.">
        <title>A masculinizing supergene underlies an exaggerated male reproductive morph in a spider.</title>
        <authorList>
            <person name="Hendrickx F."/>
            <person name="De Corte Z."/>
            <person name="Sonet G."/>
            <person name="Van Belleghem S.M."/>
            <person name="Kostlbacher S."/>
            <person name="Vangestel C."/>
        </authorList>
    </citation>
    <scope>NUCLEOTIDE SEQUENCE [LARGE SCALE GENOMIC DNA]</scope>
    <source>
        <strain evidence="3">W744_W776</strain>
    </source>
</reference>
<accession>A0AAV6VCE0</accession>
<feature type="compositionally biased region" description="Polar residues" evidence="1">
    <location>
        <begin position="196"/>
        <end position="208"/>
    </location>
</feature>
<dbReference type="AlphaFoldDB" id="A0AAV6VCE0"/>
<keyword evidence="4" id="KW-1185">Reference proteome</keyword>
<feature type="compositionally biased region" description="Polar residues" evidence="1">
    <location>
        <begin position="231"/>
        <end position="243"/>
    </location>
</feature>
<protein>
    <submittedName>
        <fullName evidence="3">Uncharacterized protein</fullName>
    </submittedName>
</protein>
<dbReference type="Proteomes" id="UP000827092">
    <property type="component" value="Unassembled WGS sequence"/>
</dbReference>
<proteinExistence type="predicted"/>
<organism evidence="3 4">
    <name type="scientific">Oedothorax gibbosus</name>
    <dbReference type="NCBI Taxonomy" id="931172"/>
    <lineage>
        <taxon>Eukaryota</taxon>
        <taxon>Metazoa</taxon>
        <taxon>Ecdysozoa</taxon>
        <taxon>Arthropoda</taxon>
        <taxon>Chelicerata</taxon>
        <taxon>Arachnida</taxon>
        <taxon>Araneae</taxon>
        <taxon>Araneomorphae</taxon>
        <taxon>Entelegynae</taxon>
        <taxon>Araneoidea</taxon>
        <taxon>Linyphiidae</taxon>
        <taxon>Erigoninae</taxon>
        <taxon>Oedothorax</taxon>
    </lineage>
</organism>
<feature type="region of interest" description="Disordered" evidence="1">
    <location>
        <begin position="168"/>
        <end position="243"/>
    </location>
</feature>